<keyword evidence="3" id="KW-0560">Oxidoreductase</keyword>
<evidence type="ECO:0000259" key="4">
    <source>
        <dbReference type="SMART" id="SM00829"/>
    </source>
</evidence>
<dbReference type="VEuPathDB" id="FungiDB:ASPBRDRAFT_79547"/>
<dbReference type="SUPFAM" id="SSF50129">
    <property type="entry name" value="GroES-like"/>
    <property type="match status" value="1"/>
</dbReference>
<dbReference type="RefSeq" id="XP_067473162.1">
    <property type="nucleotide sequence ID" value="XM_067629456.1"/>
</dbReference>
<evidence type="ECO:0000256" key="1">
    <source>
        <dbReference type="ARBA" id="ARBA00008072"/>
    </source>
</evidence>
<protein>
    <recommendedName>
        <fullName evidence="4">Enoyl reductase (ER) domain-containing protein</fullName>
    </recommendedName>
</protein>
<dbReference type="SMART" id="SM00829">
    <property type="entry name" value="PKS_ER"/>
    <property type="match status" value="1"/>
</dbReference>
<evidence type="ECO:0000256" key="2">
    <source>
        <dbReference type="ARBA" id="ARBA00022741"/>
    </source>
</evidence>
<evidence type="ECO:0000313" key="6">
    <source>
        <dbReference type="Proteomes" id="UP000184499"/>
    </source>
</evidence>
<dbReference type="InterPro" id="IPR047122">
    <property type="entry name" value="Trans-enoyl_RdTase-like"/>
</dbReference>
<dbReference type="CDD" id="cd08249">
    <property type="entry name" value="enoyl_reductase_like"/>
    <property type="match status" value="1"/>
</dbReference>
<gene>
    <name evidence="5" type="ORF">ASPBRDRAFT_79547</name>
</gene>
<accession>A0A1L9U2P3</accession>
<organism evidence="5 6">
    <name type="scientific">Aspergillus brasiliensis (strain CBS 101740 / IMI 381727 / IBT 21946)</name>
    <dbReference type="NCBI Taxonomy" id="767769"/>
    <lineage>
        <taxon>Eukaryota</taxon>
        <taxon>Fungi</taxon>
        <taxon>Dikarya</taxon>
        <taxon>Ascomycota</taxon>
        <taxon>Pezizomycotina</taxon>
        <taxon>Eurotiomycetes</taxon>
        <taxon>Eurotiomycetidae</taxon>
        <taxon>Eurotiales</taxon>
        <taxon>Aspergillaceae</taxon>
        <taxon>Aspergillus</taxon>
        <taxon>Aspergillus subgen. Circumdati</taxon>
    </lineage>
</organism>
<dbReference type="OMA" id="DCRDLCF"/>
<keyword evidence="2" id="KW-0547">Nucleotide-binding</keyword>
<dbReference type="PANTHER" id="PTHR45348">
    <property type="entry name" value="HYPOTHETICAL OXIDOREDUCTASE (EUROFUNG)"/>
    <property type="match status" value="1"/>
</dbReference>
<dbReference type="Pfam" id="PF08240">
    <property type="entry name" value="ADH_N"/>
    <property type="match status" value="1"/>
</dbReference>
<proteinExistence type="inferred from homology"/>
<dbReference type="InterPro" id="IPR013154">
    <property type="entry name" value="ADH-like_N"/>
</dbReference>
<dbReference type="Gene3D" id="3.90.180.10">
    <property type="entry name" value="Medium-chain alcohol dehydrogenases, catalytic domain"/>
    <property type="match status" value="1"/>
</dbReference>
<dbReference type="SUPFAM" id="SSF51735">
    <property type="entry name" value="NAD(P)-binding Rossmann-fold domains"/>
    <property type="match status" value="1"/>
</dbReference>
<dbReference type="InterPro" id="IPR020843">
    <property type="entry name" value="ER"/>
</dbReference>
<dbReference type="Gene3D" id="3.40.50.720">
    <property type="entry name" value="NAD(P)-binding Rossmann-like Domain"/>
    <property type="match status" value="1"/>
</dbReference>
<dbReference type="AlphaFoldDB" id="A0A1L9U2P3"/>
<dbReference type="EMBL" id="KV878704">
    <property type="protein sequence ID" value="OJJ65912.1"/>
    <property type="molecule type" value="Genomic_DNA"/>
</dbReference>
<feature type="domain" description="Enoyl reductase (ER)" evidence="4">
    <location>
        <begin position="9"/>
        <end position="254"/>
    </location>
</feature>
<dbReference type="GO" id="GO:0016651">
    <property type="term" value="F:oxidoreductase activity, acting on NAD(P)H"/>
    <property type="evidence" value="ECO:0007669"/>
    <property type="project" value="InterPro"/>
</dbReference>
<keyword evidence="6" id="KW-1185">Reference proteome</keyword>
<name>A0A1L9U2P3_ASPBC</name>
<dbReference type="GO" id="GO:0000166">
    <property type="term" value="F:nucleotide binding"/>
    <property type="evidence" value="ECO:0007669"/>
    <property type="project" value="UniProtKB-KW"/>
</dbReference>
<dbReference type="InterPro" id="IPR036291">
    <property type="entry name" value="NAD(P)-bd_dom_sf"/>
</dbReference>
<reference evidence="6" key="1">
    <citation type="journal article" date="2017" name="Genome Biol.">
        <title>Comparative genomics reveals high biological diversity and specific adaptations in the industrially and medically important fungal genus Aspergillus.</title>
        <authorList>
            <person name="de Vries R.P."/>
            <person name="Riley R."/>
            <person name="Wiebenga A."/>
            <person name="Aguilar-Osorio G."/>
            <person name="Amillis S."/>
            <person name="Uchima C.A."/>
            <person name="Anderluh G."/>
            <person name="Asadollahi M."/>
            <person name="Askin M."/>
            <person name="Barry K."/>
            <person name="Battaglia E."/>
            <person name="Bayram O."/>
            <person name="Benocci T."/>
            <person name="Braus-Stromeyer S.A."/>
            <person name="Caldana C."/>
            <person name="Canovas D."/>
            <person name="Cerqueira G.C."/>
            <person name="Chen F."/>
            <person name="Chen W."/>
            <person name="Choi C."/>
            <person name="Clum A."/>
            <person name="Dos Santos R.A."/>
            <person name="Damasio A.R."/>
            <person name="Diallinas G."/>
            <person name="Emri T."/>
            <person name="Fekete E."/>
            <person name="Flipphi M."/>
            <person name="Freyberg S."/>
            <person name="Gallo A."/>
            <person name="Gournas C."/>
            <person name="Habgood R."/>
            <person name="Hainaut M."/>
            <person name="Harispe M.L."/>
            <person name="Henrissat B."/>
            <person name="Hilden K.S."/>
            <person name="Hope R."/>
            <person name="Hossain A."/>
            <person name="Karabika E."/>
            <person name="Karaffa L."/>
            <person name="Karanyi Z."/>
            <person name="Krasevec N."/>
            <person name="Kuo A."/>
            <person name="Kusch H."/>
            <person name="LaButti K."/>
            <person name="Lagendijk E.L."/>
            <person name="Lapidus A."/>
            <person name="Levasseur A."/>
            <person name="Lindquist E."/>
            <person name="Lipzen A."/>
            <person name="Logrieco A.F."/>
            <person name="MacCabe A."/>
            <person name="Maekelae M.R."/>
            <person name="Malavazi I."/>
            <person name="Melin P."/>
            <person name="Meyer V."/>
            <person name="Mielnichuk N."/>
            <person name="Miskei M."/>
            <person name="Molnar A.P."/>
            <person name="Mule G."/>
            <person name="Ngan C.Y."/>
            <person name="Orejas M."/>
            <person name="Orosz E."/>
            <person name="Ouedraogo J.P."/>
            <person name="Overkamp K.M."/>
            <person name="Park H.-S."/>
            <person name="Perrone G."/>
            <person name="Piumi F."/>
            <person name="Punt P.J."/>
            <person name="Ram A.F."/>
            <person name="Ramon A."/>
            <person name="Rauscher S."/>
            <person name="Record E."/>
            <person name="Riano-Pachon D.M."/>
            <person name="Robert V."/>
            <person name="Roehrig J."/>
            <person name="Ruller R."/>
            <person name="Salamov A."/>
            <person name="Salih N.S."/>
            <person name="Samson R.A."/>
            <person name="Sandor E."/>
            <person name="Sanguinetti M."/>
            <person name="Schuetze T."/>
            <person name="Sepcic K."/>
            <person name="Shelest E."/>
            <person name="Sherlock G."/>
            <person name="Sophianopoulou V."/>
            <person name="Squina F.M."/>
            <person name="Sun H."/>
            <person name="Susca A."/>
            <person name="Todd R.B."/>
            <person name="Tsang A."/>
            <person name="Unkles S.E."/>
            <person name="van de Wiele N."/>
            <person name="van Rossen-Uffink D."/>
            <person name="Oliveira J.V."/>
            <person name="Vesth T.C."/>
            <person name="Visser J."/>
            <person name="Yu J.-H."/>
            <person name="Zhou M."/>
            <person name="Andersen M.R."/>
            <person name="Archer D.B."/>
            <person name="Baker S.E."/>
            <person name="Benoit I."/>
            <person name="Brakhage A.A."/>
            <person name="Braus G.H."/>
            <person name="Fischer R."/>
            <person name="Frisvad J.C."/>
            <person name="Goldman G.H."/>
            <person name="Houbraken J."/>
            <person name="Oakley B."/>
            <person name="Pocsi I."/>
            <person name="Scazzocchio C."/>
            <person name="Seiboth B."/>
            <person name="vanKuyk P.A."/>
            <person name="Wortman J."/>
            <person name="Dyer P.S."/>
            <person name="Grigoriev I.V."/>
        </authorList>
    </citation>
    <scope>NUCLEOTIDE SEQUENCE [LARGE SCALE GENOMIC DNA]</scope>
    <source>
        <strain evidence="6">CBS 101740 / IMI 381727 / IBT 21946</strain>
    </source>
</reference>
<dbReference type="STRING" id="767769.A0A1L9U2P3"/>
<sequence>MKEIINLPGPSTKLIDSPIPDINDDQVLIKVVVSGSNPKDWKVAELANDPDSFLYARYAHVRDGVNQGDDIAGVVERVGKNVVEFKKGDRVAAFHEMLKPGGSYAEYAVAWAHTTFHLPENVSFEEAATIPLAALTAVISLHHHHGLPTPWSPPSATATTPTPFIIYGGSTAVGSFAIKLLQASNIHPIIAIAGSGSPYVQSLLDPSKGDTVIDYRQGPDSTISSIKSLNLNIKNALDTIVDDTSAHVLTKVVTPGGQVDHVLPRDPKDLPGLLSTNTWVNAAHEKADGGHDCRDLCFVFCRWFGRALRDGRFKGHPFEVRENGLEGVQGAMKDLMDGKASAVKYVFRIGETPGLN</sequence>
<evidence type="ECO:0000256" key="3">
    <source>
        <dbReference type="ARBA" id="ARBA00023002"/>
    </source>
</evidence>
<dbReference type="GeneID" id="93581943"/>
<evidence type="ECO:0000313" key="5">
    <source>
        <dbReference type="EMBL" id="OJJ65912.1"/>
    </source>
</evidence>
<comment type="similarity">
    <text evidence="1">Belongs to the zinc-containing alcohol dehydrogenase family.</text>
</comment>
<dbReference type="InterPro" id="IPR011032">
    <property type="entry name" value="GroES-like_sf"/>
</dbReference>
<dbReference type="Proteomes" id="UP000184499">
    <property type="component" value="Unassembled WGS sequence"/>
</dbReference>
<dbReference type="OrthoDB" id="3233595at2759"/>
<dbReference type="PANTHER" id="PTHR45348:SF5">
    <property type="entry name" value="OXIDOREDUCTASE, PUTATIVE (AFU_ORTHOLOGUE AFUA_8G01420)-RELATED"/>
    <property type="match status" value="1"/>
</dbReference>